<protein>
    <submittedName>
        <fullName evidence="1">AAA family ATPase</fullName>
    </submittedName>
</protein>
<dbReference type="CDD" id="cd01125">
    <property type="entry name" value="RepA_RSF1010_like"/>
    <property type="match status" value="1"/>
</dbReference>
<organism evidence="1 2">
    <name type="scientific">Paracoccus shanxieyensis</name>
    <dbReference type="NCBI Taxonomy" id="2675752"/>
    <lineage>
        <taxon>Bacteria</taxon>
        <taxon>Pseudomonadati</taxon>
        <taxon>Pseudomonadota</taxon>
        <taxon>Alphaproteobacteria</taxon>
        <taxon>Rhodobacterales</taxon>
        <taxon>Paracoccaceae</taxon>
        <taxon>Paracoccus</taxon>
    </lineage>
</organism>
<keyword evidence="2" id="KW-1185">Reference proteome</keyword>
<dbReference type="Pfam" id="PF13481">
    <property type="entry name" value="AAA_25"/>
    <property type="match status" value="1"/>
</dbReference>
<evidence type="ECO:0000313" key="1">
    <source>
        <dbReference type="EMBL" id="MTH66172.1"/>
    </source>
</evidence>
<comment type="caution">
    <text evidence="1">The sequence shown here is derived from an EMBL/GenBank/DDBJ whole genome shotgun (WGS) entry which is preliminary data.</text>
</comment>
<dbReference type="EMBL" id="WMII01000023">
    <property type="protein sequence ID" value="MTH66172.1"/>
    <property type="molecule type" value="Genomic_DNA"/>
</dbReference>
<dbReference type="Proteomes" id="UP000478740">
    <property type="component" value="Unassembled WGS sequence"/>
</dbReference>
<dbReference type="SUPFAM" id="SSF52540">
    <property type="entry name" value="P-loop containing nucleoside triphosphate hydrolases"/>
    <property type="match status" value="1"/>
</dbReference>
<dbReference type="AlphaFoldDB" id="A0A6L6J443"/>
<dbReference type="InterPro" id="IPR038724">
    <property type="entry name" value="RepA"/>
</dbReference>
<evidence type="ECO:0000313" key="2">
    <source>
        <dbReference type="Proteomes" id="UP000478740"/>
    </source>
</evidence>
<accession>A0A6L6J443</accession>
<dbReference type="InterPro" id="IPR027417">
    <property type="entry name" value="P-loop_NTPase"/>
</dbReference>
<proteinExistence type="predicted"/>
<dbReference type="RefSeq" id="WP_155045926.1">
    <property type="nucleotide sequence ID" value="NZ_WMIH01000024.1"/>
</dbReference>
<name>A0A6L6J443_9RHOB</name>
<gene>
    <name evidence="1" type="ORF">GL284_18100</name>
</gene>
<sequence>MTKQDKIPDPLAGIAPLDIAAAFDAAPPPIDIVLPGMIAGTVGSLVAQGGAGKSWLALEIAVGVAGGPDLAEIGIPAHGRVVYLPAEDPRSALAHRFHALAGHLAPDARRTVSNNLTVLPLMGHQVNIGEAAWADALERVCDSARLAIVDTLRRFHIEDENASGPMAQLLGVMEGICERTGASILFLHHTAKGAALNGAGGEQQAARGSSVLVDNIRGGQWNLLGMTETEAERHKVDDRKRFVRLVQAKANFGPPIPDKWLERGAGGVLKPALTLENADGIRKNITAKVVPHPSSPDWRGTDR</sequence>
<dbReference type="Gene3D" id="3.40.50.300">
    <property type="entry name" value="P-loop containing nucleotide triphosphate hydrolases"/>
    <property type="match status" value="1"/>
</dbReference>
<reference evidence="1 2" key="1">
    <citation type="submission" date="2019-11" db="EMBL/GenBank/DDBJ databases">
        <authorList>
            <person name="Dong K."/>
        </authorList>
    </citation>
    <scope>NUCLEOTIDE SEQUENCE [LARGE SCALE GENOMIC DNA]</scope>
    <source>
        <strain evidence="1 2">DK608</strain>
    </source>
</reference>